<keyword evidence="4" id="KW-1185">Reference proteome</keyword>
<feature type="coiled-coil region" evidence="1">
    <location>
        <begin position="377"/>
        <end position="415"/>
    </location>
</feature>
<dbReference type="STRING" id="45066.Lgra_1350"/>
<evidence type="ECO:0000313" key="5">
    <source>
        <dbReference type="Proteomes" id="UP000254476"/>
    </source>
</evidence>
<dbReference type="Proteomes" id="UP000254476">
    <property type="component" value="Unassembled WGS sequence"/>
</dbReference>
<sequence>MPYPKLSPVLNNCPLHAITPELKNEIIKFKTIAPYDNGHNVDYELLKNKFATFYGFPPDTFTWSKFADVLEKYNEFDTQIIMGPVLREFMKDKMPGDEFVKMVAGANELPIEQHISNMTEINAHTARYESLSPDEVFGYVGKHLGFSIQYVKNDRGEISHAPNPIATIQMYHQGGIDGAKVGGHWERSNNTEEIVDVEQENDTQLTSLLPLLGNDNDINSHGFGLLKKHVQTTAKVTEENDLKHEFLILTTSAEQINFYIKALTVLPKDLAVPLLGDRLTEETANFVSEYIPTLQVREPIYEQWFRAEPEYKPHLNEEEELVIINLLNPPEYPEALQVAKHRVVEKDPKTEHLTEQEQQALEATISEQKKELPKEIFDNYKKEITELIKNRKTIMENAEINASKDESELTDEELAIKLQAREFTEAGFKP</sequence>
<dbReference type="RefSeq" id="WP_058498495.1">
    <property type="nucleotide sequence ID" value="NZ_CAAAHW010000010.1"/>
</dbReference>
<keyword evidence="1" id="KW-0175">Coiled coil</keyword>
<reference evidence="2 4" key="1">
    <citation type="submission" date="2015-11" db="EMBL/GenBank/DDBJ databases">
        <title>Genomic analysis of 38 Legionella species identifies large and diverse effector repertoires.</title>
        <authorList>
            <person name="Burstein D."/>
            <person name="Amaro F."/>
            <person name="Zusman T."/>
            <person name="Lifshitz Z."/>
            <person name="Cohen O."/>
            <person name="Gilbert J.A."/>
            <person name="Pupko T."/>
            <person name="Shuman H.A."/>
            <person name="Segal G."/>
        </authorList>
    </citation>
    <scope>NUCLEOTIDE SEQUENCE [LARGE SCALE GENOMIC DNA]</scope>
    <source>
        <strain evidence="2 4">Lyon 8420412</strain>
    </source>
</reference>
<dbReference type="AlphaFoldDB" id="A0A378JGN9"/>
<evidence type="ECO:0000313" key="2">
    <source>
        <dbReference type="EMBL" id="KTD11892.1"/>
    </source>
</evidence>
<dbReference type="EMBL" id="LNYE01000020">
    <property type="protein sequence ID" value="KTD11892.1"/>
    <property type="molecule type" value="Genomic_DNA"/>
</dbReference>
<dbReference type="Proteomes" id="UP000054691">
    <property type="component" value="Unassembled WGS sequence"/>
</dbReference>
<evidence type="ECO:0000313" key="4">
    <source>
        <dbReference type="Proteomes" id="UP000054691"/>
    </source>
</evidence>
<dbReference type="EMBL" id="UGOB01000001">
    <property type="protein sequence ID" value="STX46516.1"/>
    <property type="molecule type" value="Genomic_DNA"/>
</dbReference>
<gene>
    <name evidence="2" type="ORF">Lgra_1350</name>
    <name evidence="3" type="ORF">NCTC12388_03282</name>
</gene>
<protein>
    <submittedName>
        <fullName evidence="3">Uncharacterized protein</fullName>
    </submittedName>
</protein>
<organism evidence="3 5">
    <name type="scientific">Legionella gratiana</name>
    <dbReference type="NCBI Taxonomy" id="45066"/>
    <lineage>
        <taxon>Bacteria</taxon>
        <taxon>Pseudomonadati</taxon>
        <taxon>Pseudomonadota</taxon>
        <taxon>Gammaproteobacteria</taxon>
        <taxon>Legionellales</taxon>
        <taxon>Legionellaceae</taxon>
        <taxon>Legionella</taxon>
    </lineage>
</organism>
<accession>A0A378JGN9</accession>
<dbReference type="OrthoDB" id="5648979at2"/>
<name>A0A378JGN9_9GAMM</name>
<reference evidence="3 5" key="2">
    <citation type="submission" date="2018-06" db="EMBL/GenBank/DDBJ databases">
        <authorList>
            <consortium name="Pathogen Informatics"/>
            <person name="Doyle S."/>
        </authorList>
    </citation>
    <scope>NUCLEOTIDE SEQUENCE [LARGE SCALE GENOMIC DNA]</scope>
    <source>
        <strain evidence="3 5">NCTC12388</strain>
    </source>
</reference>
<evidence type="ECO:0000256" key="1">
    <source>
        <dbReference type="SAM" id="Coils"/>
    </source>
</evidence>
<evidence type="ECO:0000313" key="3">
    <source>
        <dbReference type="EMBL" id="STX46516.1"/>
    </source>
</evidence>
<proteinExistence type="predicted"/>